<dbReference type="InterPro" id="IPR009057">
    <property type="entry name" value="Homeodomain-like_sf"/>
</dbReference>
<evidence type="ECO:0000256" key="2">
    <source>
        <dbReference type="ARBA" id="ARBA00023125"/>
    </source>
</evidence>
<dbReference type="PANTHER" id="PTHR43280:SF32">
    <property type="entry name" value="TRANSCRIPTIONAL REGULATORY PROTEIN"/>
    <property type="match status" value="1"/>
</dbReference>
<proteinExistence type="predicted"/>
<dbReference type="PROSITE" id="PS01124">
    <property type="entry name" value="HTH_ARAC_FAMILY_2"/>
    <property type="match status" value="1"/>
</dbReference>
<dbReference type="Pfam" id="PF12833">
    <property type="entry name" value="HTH_18"/>
    <property type="match status" value="1"/>
</dbReference>
<dbReference type="Gene3D" id="1.10.10.60">
    <property type="entry name" value="Homeodomain-like"/>
    <property type="match status" value="1"/>
</dbReference>
<protein>
    <recommendedName>
        <fullName evidence="4">HTH araC/xylS-type domain-containing protein</fullName>
    </recommendedName>
</protein>
<keyword evidence="1" id="KW-0805">Transcription regulation</keyword>
<dbReference type="GO" id="GO:0043565">
    <property type="term" value="F:sequence-specific DNA binding"/>
    <property type="evidence" value="ECO:0007669"/>
    <property type="project" value="InterPro"/>
</dbReference>
<keyword evidence="6" id="KW-1185">Reference proteome</keyword>
<dbReference type="SMART" id="SM00342">
    <property type="entry name" value="HTH_ARAC"/>
    <property type="match status" value="1"/>
</dbReference>
<gene>
    <name evidence="5" type="ORF">DCC81_15845</name>
</gene>
<keyword evidence="3" id="KW-0804">Transcription</keyword>
<dbReference type="Proteomes" id="UP000244450">
    <property type="component" value="Unassembled WGS sequence"/>
</dbReference>
<evidence type="ECO:0000313" key="5">
    <source>
        <dbReference type="EMBL" id="PUZ25737.1"/>
    </source>
</evidence>
<dbReference type="OrthoDB" id="931734at2"/>
<evidence type="ECO:0000256" key="1">
    <source>
        <dbReference type="ARBA" id="ARBA00023015"/>
    </source>
</evidence>
<organism evidence="5 6">
    <name type="scientific">Chitinophaga parva</name>
    <dbReference type="NCBI Taxonomy" id="2169414"/>
    <lineage>
        <taxon>Bacteria</taxon>
        <taxon>Pseudomonadati</taxon>
        <taxon>Bacteroidota</taxon>
        <taxon>Chitinophagia</taxon>
        <taxon>Chitinophagales</taxon>
        <taxon>Chitinophagaceae</taxon>
        <taxon>Chitinophaga</taxon>
    </lineage>
</organism>
<dbReference type="AlphaFoldDB" id="A0A2T7BHH8"/>
<dbReference type="InterPro" id="IPR018060">
    <property type="entry name" value="HTH_AraC"/>
</dbReference>
<evidence type="ECO:0000313" key="6">
    <source>
        <dbReference type="Proteomes" id="UP000244450"/>
    </source>
</evidence>
<evidence type="ECO:0000256" key="3">
    <source>
        <dbReference type="ARBA" id="ARBA00023163"/>
    </source>
</evidence>
<dbReference type="PANTHER" id="PTHR43280">
    <property type="entry name" value="ARAC-FAMILY TRANSCRIPTIONAL REGULATOR"/>
    <property type="match status" value="1"/>
</dbReference>
<dbReference type="SUPFAM" id="SSF46689">
    <property type="entry name" value="Homeodomain-like"/>
    <property type="match status" value="1"/>
</dbReference>
<dbReference type="EMBL" id="QCYK01000002">
    <property type="protein sequence ID" value="PUZ25737.1"/>
    <property type="molecule type" value="Genomic_DNA"/>
</dbReference>
<accession>A0A2T7BHH8</accession>
<sequence>MQAMIQPDIDIKDSFAIGPWPQMPVGTALRRAAYHRLLLLQGGSGILQVDDHTFPIQGSEIFLIAKGQLFAWQAGSKPDGFELAFGDCFWEKAPASAANCKTVLFNDASAHQRLPLPAPDLASLSDLFTATYSEFIRPAYTNKADALAAYLKIIMIKTANVYAALREGAEDHDRALYGHFLQLVKHQYQEQHEVAGFARQLGITTRKLSDLCRQFSGQGAKEIISEQLITEAKRFLQFSSRPVKEIAFTLNFSTPDQFSHFFKKKTFLSPQQYRERFVNSSM</sequence>
<feature type="domain" description="HTH araC/xylS-type" evidence="4">
    <location>
        <begin position="178"/>
        <end position="276"/>
    </location>
</feature>
<keyword evidence="2" id="KW-0238">DNA-binding</keyword>
<name>A0A2T7BHH8_9BACT</name>
<reference evidence="5 6" key="1">
    <citation type="submission" date="2018-04" db="EMBL/GenBank/DDBJ databases">
        <title>Chitinophaga fuyangensis sp. nov., isolated from soil in a chemical factory.</title>
        <authorList>
            <person name="Chen K."/>
        </authorList>
    </citation>
    <scope>NUCLEOTIDE SEQUENCE [LARGE SCALE GENOMIC DNA]</scope>
    <source>
        <strain evidence="5 6">LY-1</strain>
    </source>
</reference>
<evidence type="ECO:0000259" key="4">
    <source>
        <dbReference type="PROSITE" id="PS01124"/>
    </source>
</evidence>
<dbReference type="GO" id="GO:0003700">
    <property type="term" value="F:DNA-binding transcription factor activity"/>
    <property type="evidence" value="ECO:0007669"/>
    <property type="project" value="InterPro"/>
</dbReference>
<comment type="caution">
    <text evidence="5">The sequence shown here is derived from an EMBL/GenBank/DDBJ whole genome shotgun (WGS) entry which is preliminary data.</text>
</comment>